<feature type="domain" description="Hemerythrin-like" evidence="5">
    <location>
        <begin position="32"/>
        <end position="175"/>
    </location>
</feature>
<dbReference type="Pfam" id="PF01814">
    <property type="entry name" value="Hemerythrin"/>
    <property type="match status" value="1"/>
</dbReference>
<dbReference type="PANTHER" id="PTHR36438">
    <property type="entry name" value="IRON-SULFUR CLUSTER REPAIR PROTEIN YTFE"/>
    <property type="match status" value="1"/>
</dbReference>
<comment type="caution">
    <text evidence="6">The sequence shown here is derived from an EMBL/GenBank/DDBJ whole genome shotgun (WGS) entry which is preliminary data.</text>
</comment>
<evidence type="ECO:0000256" key="4">
    <source>
        <dbReference type="ARBA" id="ARBA00023004"/>
    </source>
</evidence>
<evidence type="ECO:0000256" key="3">
    <source>
        <dbReference type="ARBA" id="ARBA00022723"/>
    </source>
</evidence>
<protein>
    <submittedName>
        <fullName evidence="6">Hemerythrin domain-containing protein</fullName>
    </submittedName>
</protein>
<evidence type="ECO:0000256" key="2">
    <source>
        <dbReference type="ARBA" id="ARBA00022490"/>
    </source>
</evidence>
<reference evidence="6 7" key="1">
    <citation type="submission" date="2022-01" db="EMBL/GenBank/DDBJ databases">
        <title>Whole genome-based taxonomy of the Shewanellaceae.</title>
        <authorList>
            <person name="Martin-Rodriguez A.J."/>
        </authorList>
    </citation>
    <scope>NUCLEOTIDE SEQUENCE [LARGE SCALE GENOMIC DNA]</scope>
    <source>
        <strain evidence="6 7">JCM 17801</strain>
    </source>
</reference>
<dbReference type="EMBL" id="JAKILK010000017">
    <property type="protein sequence ID" value="MCL1118842.1"/>
    <property type="molecule type" value="Genomic_DNA"/>
</dbReference>
<accession>A0ABT0L534</accession>
<organism evidence="6 7">
    <name type="scientific">Shewanella aestuarii</name>
    <dbReference type="NCBI Taxonomy" id="1028752"/>
    <lineage>
        <taxon>Bacteria</taxon>
        <taxon>Pseudomonadati</taxon>
        <taxon>Pseudomonadota</taxon>
        <taxon>Gammaproteobacteria</taxon>
        <taxon>Alteromonadales</taxon>
        <taxon>Shewanellaceae</taxon>
        <taxon>Shewanella</taxon>
    </lineage>
</organism>
<gene>
    <name evidence="6" type="ORF">L2689_16585</name>
</gene>
<comment type="subcellular location">
    <subcellularLocation>
        <location evidence="1">Cytoplasm</location>
    </subcellularLocation>
</comment>
<evidence type="ECO:0000313" key="6">
    <source>
        <dbReference type="EMBL" id="MCL1118842.1"/>
    </source>
</evidence>
<evidence type="ECO:0000259" key="5">
    <source>
        <dbReference type="Pfam" id="PF01814"/>
    </source>
</evidence>
<keyword evidence="4" id="KW-0408">Iron</keyword>
<dbReference type="Proteomes" id="UP001203212">
    <property type="component" value="Unassembled WGS sequence"/>
</dbReference>
<dbReference type="InterPro" id="IPR019903">
    <property type="entry name" value="RIC_family"/>
</dbReference>
<dbReference type="PANTHER" id="PTHR36438:SF1">
    <property type="entry name" value="IRON-SULFUR CLUSTER REPAIR PROTEIN YTFE"/>
    <property type="match status" value="1"/>
</dbReference>
<dbReference type="RefSeq" id="WP_188843667.1">
    <property type="nucleotide sequence ID" value="NZ_BMOT01000016.1"/>
</dbReference>
<dbReference type="Gene3D" id="1.20.120.520">
    <property type="entry name" value="nmb1532 protein domain like"/>
    <property type="match status" value="1"/>
</dbReference>
<sequence length="178" mass="20380">MPPLELFSPAQQAQLSQLDQLSLIDLLNHIEASHHKYIRDTAPLLQENLQRMVVAHADDHQEILPLSHCVTELIAELMPHLIKEERILFPAIRSLSMGQEVNGCFGHIGNPIHVMEHEHDNAHQILLQLRSITRNYLVPEGACNTWRTCYKTLAEFDADLQMHIHIENNLLFPKALTL</sequence>
<name>A0ABT0L534_9GAMM</name>
<evidence type="ECO:0000313" key="7">
    <source>
        <dbReference type="Proteomes" id="UP001203212"/>
    </source>
</evidence>
<keyword evidence="7" id="KW-1185">Reference proteome</keyword>
<dbReference type="InterPro" id="IPR012312">
    <property type="entry name" value="Hemerythrin-like"/>
</dbReference>
<proteinExistence type="predicted"/>
<keyword evidence="3" id="KW-0479">Metal-binding</keyword>
<evidence type="ECO:0000256" key="1">
    <source>
        <dbReference type="ARBA" id="ARBA00004496"/>
    </source>
</evidence>
<keyword evidence="2" id="KW-0963">Cytoplasm</keyword>